<dbReference type="Proteomes" id="UP000366872">
    <property type="component" value="Unassembled WGS sequence"/>
</dbReference>
<feature type="domain" description="NAD-dependent epimerase/dehydratase" evidence="2">
    <location>
        <begin position="3"/>
        <end position="246"/>
    </location>
</feature>
<name>A0A6C2U4J3_PONDE</name>
<dbReference type="Gene3D" id="3.40.50.720">
    <property type="entry name" value="NAD(P)-binding Rossmann-like Domain"/>
    <property type="match status" value="1"/>
</dbReference>
<dbReference type="PANTHER" id="PTHR43574">
    <property type="entry name" value="EPIMERASE-RELATED"/>
    <property type="match status" value="1"/>
</dbReference>
<dbReference type="PRINTS" id="PR01713">
    <property type="entry name" value="NUCEPIMERASE"/>
</dbReference>
<evidence type="ECO:0000313" key="4">
    <source>
        <dbReference type="Proteomes" id="UP000366872"/>
    </source>
</evidence>
<evidence type="ECO:0000259" key="2">
    <source>
        <dbReference type="Pfam" id="PF01370"/>
    </source>
</evidence>
<proteinExistence type="predicted"/>
<protein>
    <submittedName>
        <fullName evidence="3">UDP-N-acetylglucosamine 4-epimerase</fullName>
    </submittedName>
</protein>
<organism evidence="3 4">
    <name type="scientific">Pontiella desulfatans</name>
    <dbReference type="NCBI Taxonomy" id="2750659"/>
    <lineage>
        <taxon>Bacteria</taxon>
        <taxon>Pseudomonadati</taxon>
        <taxon>Kiritimatiellota</taxon>
        <taxon>Kiritimatiellia</taxon>
        <taxon>Kiritimatiellales</taxon>
        <taxon>Pontiellaceae</taxon>
        <taxon>Pontiella</taxon>
    </lineage>
</organism>
<dbReference type="EMBL" id="CAAHFG010000002">
    <property type="protein sequence ID" value="VGO14815.1"/>
    <property type="molecule type" value="Genomic_DNA"/>
</dbReference>
<evidence type="ECO:0000313" key="3">
    <source>
        <dbReference type="EMBL" id="VGO14815.1"/>
    </source>
</evidence>
<evidence type="ECO:0000256" key="1">
    <source>
        <dbReference type="ARBA" id="ARBA00023027"/>
    </source>
</evidence>
<dbReference type="CDD" id="cd05253">
    <property type="entry name" value="UDP_GE_SDE_e"/>
    <property type="match status" value="1"/>
</dbReference>
<reference evidence="3 4" key="1">
    <citation type="submission" date="2019-04" db="EMBL/GenBank/DDBJ databases">
        <authorList>
            <person name="Van Vliet M D."/>
        </authorList>
    </citation>
    <scope>NUCLEOTIDE SEQUENCE [LARGE SCALE GENOMIC DNA]</scope>
    <source>
        <strain evidence="3 4">F1</strain>
    </source>
</reference>
<dbReference type="Gene3D" id="3.90.25.10">
    <property type="entry name" value="UDP-galactose 4-epimerase, domain 1"/>
    <property type="match status" value="1"/>
</dbReference>
<dbReference type="InterPro" id="IPR036291">
    <property type="entry name" value="NAD(P)-bd_dom_sf"/>
</dbReference>
<gene>
    <name evidence="3" type="primary">wbgU_1</name>
    <name evidence="3" type="ORF">PDESU_03384</name>
</gene>
<sequence>MKILVTGAAGFIGSHVAHELLDDGHEVVGLDNYNGYYPVSLKEARHAKLEGRDGYVGLRGDLADFEFLVSSFKSHRFDRVCHLAAQAGVRYSLQNPHAYEQSNLAGHLNILECCRHNEVPRLVYASSSSVYGGNKKVPFSEDDPVDHPVSLYAATKKANELMTHSYTHLYGFQSVGLRFFTVYGPWGRPDMAYWLFSDAMLQGKPIKVFNHGDMKRDFTYIDDIVQGVKASLFADGLEPYEVFNLGNNQPELLMDMIQYLGDALGIEPQMEMLPMQPGDVPITFADIEKAKAKLGYQPSTHLKEGLTRFVEWFKDWKH</sequence>
<dbReference type="SUPFAM" id="SSF51735">
    <property type="entry name" value="NAD(P)-binding Rossmann-fold domains"/>
    <property type="match status" value="1"/>
</dbReference>
<dbReference type="AlphaFoldDB" id="A0A6C2U4J3"/>
<keyword evidence="4" id="KW-1185">Reference proteome</keyword>
<dbReference type="Pfam" id="PF01370">
    <property type="entry name" value="Epimerase"/>
    <property type="match status" value="1"/>
</dbReference>
<keyword evidence="1" id="KW-0520">NAD</keyword>
<dbReference type="RefSeq" id="WP_136080439.1">
    <property type="nucleotide sequence ID" value="NZ_CAAHFG010000002.1"/>
</dbReference>
<dbReference type="InterPro" id="IPR001509">
    <property type="entry name" value="Epimerase_deHydtase"/>
</dbReference>
<accession>A0A6C2U4J3</accession>